<dbReference type="GO" id="GO:0051536">
    <property type="term" value="F:iron-sulfur cluster binding"/>
    <property type="evidence" value="ECO:0007669"/>
    <property type="project" value="UniProtKB-KW"/>
</dbReference>
<dbReference type="STRING" id="1619048.UU49_C0001G0025"/>
<dbReference type="PANTHER" id="PTHR43409">
    <property type="entry name" value="ANAEROBIC MAGNESIUM-PROTOPORPHYRIN IX MONOMETHYL ESTER CYCLASE-RELATED"/>
    <property type="match status" value="1"/>
</dbReference>
<feature type="domain" description="B12-binding" evidence="6">
    <location>
        <begin position="5"/>
        <end position="142"/>
    </location>
</feature>
<dbReference type="PANTHER" id="PTHR43409:SF16">
    <property type="entry name" value="SLR0320 PROTEIN"/>
    <property type="match status" value="1"/>
</dbReference>
<evidence type="ECO:0000256" key="3">
    <source>
        <dbReference type="ARBA" id="ARBA00022723"/>
    </source>
</evidence>
<reference evidence="8 9" key="1">
    <citation type="journal article" date="2015" name="Nature">
        <title>rRNA introns, odd ribosomes, and small enigmatic genomes across a large radiation of phyla.</title>
        <authorList>
            <person name="Brown C.T."/>
            <person name="Hug L.A."/>
            <person name="Thomas B.C."/>
            <person name="Sharon I."/>
            <person name="Castelle C.J."/>
            <person name="Singh A."/>
            <person name="Wilkins M.J."/>
            <person name="Williams K.H."/>
            <person name="Banfield J.F."/>
        </authorList>
    </citation>
    <scope>NUCLEOTIDE SEQUENCE [LARGE SCALE GENOMIC DNA]</scope>
</reference>
<evidence type="ECO:0000313" key="8">
    <source>
        <dbReference type="EMBL" id="KKS00025.1"/>
    </source>
</evidence>
<dbReference type="InterPro" id="IPR023404">
    <property type="entry name" value="rSAM_horseshoe"/>
</dbReference>
<dbReference type="SFLD" id="SFLDG01082">
    <property type="entry name" value="B12-binding_domain_containing"/>
    <property type="match status" value="1"/>
</dbReference>
<dbReference type="InterPro" id="IPR007197">
    <property type="entry name" value="rSAM"/>
</dbReference>
<evidence type="ECO:0000256" key="2">
    <source>
        <dbReference type="ARBA" id="ARBA00022691"/>
    </source>
</evidence>
<dbReference type="EMBL" id="LCAV01000001">
    <property type="protein sequence ID" value="KKS00025.1"/>
    <property type="molecule type" value="Genomic_DNA"/>
</dbReference>
<feature type="domain" description="Radical SAM core" evidence="7">
    <location>
        <begin position="190"/>
        <end position="415"/>
    </location>
</feature>
<name>A0A0G0VGB3_9BACT</name>
<dbReference type="Pfam" id="PF04055">
    <property type="entry name" value="Radical_SAM"/>
    <property type="match status" value="1"/>
</dbReference>
<dbReference type="InterPro" id="IPR006158">
    <property type="entry name" value="Cobalamin-bd"/>
</dbReference>
<comment type="cofactor">
    <cofactor evidence="1">
        <name>[4Fe-4S] cluster</name>
        <dbReference type="ChEBI" id="CHEBI:49883"/>
    </cofactor>
</comment>
<dbReference type="PROSITE" id="PS51918">
    <property type="entry name" value="RADICAL_SAM"/>
    <property type="match status" value="1"/>
</dbReference>
<dbReference type="Gene3D" id="3.40.50.280">
    <property type="entry name" value="Cobalamin-binding domain"/>
    <property type="match status" value="1"/>
</dbReference>
<dbReference type="SUPFAM" id="SSF102114">
    <property type="entry name" value="Radical SAM enzymes"/>
    <property type="match status" value="1"/>
</dbReference>
<dbReference type="SFLD" id="SFLDS00029">
    <property type="entry name" value="Radical_SAM"/>
    <property type="match status" value="1"/>
</dbReference>
<dbReference type="Gene3D" id="3.80.30.20">
    <property type="entry name" value="tm_1862 like domain"/>
    <property type="match status" value="1"/>
</dbReference>
<keyword evidence="2" id="KW-0949">S-adenosyl-L-methionine</keyword>
<dbReference type="GO" id="GO:0003824">
    <property type="term" value="F:catalytic activity"/>
    <property type="evidence" value="ECO:0007669"/>
    <property type="project" value="InterPro"/>
</dbReference>
<accession>A0A0G0VGB3</accession>
<dbReference type="AlphaFoldDB" id="A0A0G0VGB3"/>
<dbReference type="SMART" id="SM00729">
    <property type="entry name" value="Elp3"/>
    <property type="match status" value="1"/>
</dbReference>
<comment type="caution">
    <text evidence="8">The sequence shown here is derived from an EMBL/GenBank/DDBJ whole genome shotgun (WGS) entry which is preliminary data.</text>
</comment>
<evidence type="ECO:0000313" key="9">
    <source>
        <dbReference type="Proteomes" id="UP000034108"/>
    </source>
</evidence>
<dbReference type="GO" id="GO:0046872">
    <property type="term" value="F:metal ion binding"/>
    <property type="evidence" value="ECO:0007669"/>
    <property type="project" value="UniProtKB-KW"/>
</dbReference>
<dbReference type="Proteomes" id="UP000034108">
    <property type="component" value="Unassembled WGS sequence"/>
</dbReference>
<keyword evidence="4" id="KW-0408">Iron</keyword>
<proteinExistence type="predicted"/>
<evidence type="ECO:0000256" key="4">
    <source>
        <dbReference type="ARBA" id="ARBA00023004"/>
    </source>
</evidence>
<evidence type="ECO:0000256" key="5">
    <source>
        <dbReference type="ARBA" id="ARBA00023014"/>
    </source>
</evidence>
<evidence type="ECO:0000256" key="1">
    <source>
        <dbReference type="ARBA" id="ARBA00001966"/>
    </source>
</evidence>
<evidence type="ECO:0000259" key="6">
    <source>
        <dbReference type="PROSITE" id="PS51332"/>
    </source>
</evidence>
<sequence length="671" mass="76403">MKIAFLDLVHLTRGGHTNTVPLGIGLLATYLKNNIPGELDIKLFKDPNEISNVLKSSEWVPDVIGISQYSWNSQLNLYFAGLVKKSKSKCLVVAGGPNLESSPKAREEYLKINNFVDLAVAYDGEIPMLNVVKRYLAGESATELRKNPPAGVFSVNPDTFEYTISTTPPRLDSINVFGAVYASGLLDKFLDAGYHPLMETVRGCPYTCAFCHASDPYNSKVLFLDPENFKKDMEYLGKRLSGQSDILLFFSNSNMGFYNEDMEMARIVRDTQKKYNWPKYINLSTGKDPQKLLEMLAIVDFEPGIALQTLTPEVLKNICRRNISLEEYNNFQKKILYQRGDTTATELILNLPGETKETFLKTLGQVINSGVQTIVVLTLMKLAGTPLATEENSKKFQYLVRHRVVPRQFSEIDGKKILDTEEVIVGTKDMPYEDYLDLRGLCFVIAAFFSSAELLPLKKFLLEIGLDLFEWVLNIHKNIKNYPAISEQYDNFIKETHEELFESREELLKFYEREDNYSALLKGEKGDNLLRKYKYELLSKNFSSCLALAIKVAGDLLVVHLDNKELSLMLKDVENFLLTRDLRNFFEKGNTKKTLSLKYDVPIWLLGAAGDLHPLSDFVGSFEYGVSFTAAQEAMFNKLKDDNKESDLSWQIIYRDGYTKDLWPVWTLQKD</sequence>
<dbReference type="GO" id="GO:0005829">
    <property type="term" value="C:cytosol"/>
    <property type="evidence" value="ECO:0007669"/>
    <property type="project" value="TreeGrafter"/>
</dbReference>
<organism evidence="8 9">
    <name type="scientific">Candidatus Magasanikbacteria bacterium GW2011_GWC2_41_17</name>
    <dbReference type="NCBI Taxonomy" id="1619048"/>
    <lineage>
        <taxon>Bacteria</taxon>
        <taxon>Candidatus Magasanikiibacteriota</taxon>
    </lineage>
</organism>
<keyword evidence="3" id="KW-0479">Metal-binding</keyword>
<dbReference type="GO" id="GO:0031419">
    <property type="term" value="F:cobalamin binding"/>
    <property type="evidence" value="ECO:0007669"/>
    <property type="project" value="InterPro"/>
</dbReference>
<keyword evidence="5" id="KW-0411">Iron-sulfur</keyword>
<evidence type="ECO:0000259" key="7">
    <source>
        <dbReference type="PROSITE" id="PS51918"/>
    </source>
</evidence>
<dbReference type="PROSITE" id="PS51332">
    <property type="entry name" value="B12_BINDING"/>
    <property type="match status" value="1"/>
</dbReference>
<gene>
    <name evidence="8" type="ORF">UU49_C0001G0025</name>
</gene>
<dbReference type="InterPro" id="IPR058240">
    <property type="entry name" value="rSAM_sf"/>
</dbReference>
<dbReference type="InterPro" id="IPR051198">
    <property type="entry name" value="BchE-like"/>
</dbReference>
<protein>
    <submittedName>
        <fullName evidence="8">Cobalamin B12-binding domain-containing protein</fullName>
    </submittedName>
</protein>
<dbReference type="InterPro" id="IPR006638">
    <property type="entry name" value="Elp3/MiaA/NifB-like_rSAM"/>
</dbReference>